<sequence length="403" mass="45246">MPKVNRKFPNMNLIVPPDDPPLVQPPPTSNLKRSTKIRINGTTIEIDPENTKPVKQLGHGAYGFVELIEHEPSGIQLAVKRICASKVSDQDRLFRDMDVLVKSQGCPHIVEFYGAIYWENNLCLFMEILDASLDKFYKLAYKLISNNNNNDGQQNDHTNAIPEPVLGRTAYSVVSALHYLHQMRVIHRDIKPSNILINRHGQIKLCDFGISGYLVDSVAKTFEAGCKAYMAPERLVPNQKGYDIRSDVWSLGLTLFEIATGKFPYPTNDLFKQIKSVYEDDPPKLPQGRYSQQFHHLIAKCLEKDHQQRPNYLQLLEFDFLKTYQNSDISDFAKYVLDSELVNETQTPPPPPAAVAVAPVIESNCLATSPPSSSSSSSSSTTIEMDNSITTMSNNNCNNNNNS</sequence>
<comment type="catalytic activity">
    <reaction evidence="9">
        <text>L-threonyl-[protein] + ATP = O-phospho-L-threonyl-[protein] + ADP + H(+)</text>
        <dbReference type="Rhea" id="RHEA:46608"/>
        <dbReference type="Rhea" id="RHEA-COMP:11060"/>
        <dbReference type="Rhea" id="RHEA-COMP:11605"/>
        <dbReference type="ChEBI" id="CHEBI:15378"/>
        <dbReference type="ChEBI" id="CHEBI:30013"/>
        <dbReference type="ChEBI" id="CHEBI:30616"/>
        <dbReference type="ChEBI" id="CHEBI:61977"/>
        <dbReference type="ChEBI" id="CHEBI:456216"/>
        <dbReference type="EC" id="2.7.12.2"/>
    </reaction>
</comment>
<evidence type="ECO:0000256" key="6">
    <source>
        <dbReference type="ARBA" id="ARBA00038035"/>
    </source>
</evidence>
<dbReference type="PANTHER" id="PTHR48013:SF11">
    <property type="entry name" value="LICORNE"/>
    <property type="match status" value="1"/>
</dbReference>
<dbReference type="GO" id="GO:0004708">
    <property type="term" value="F:MAP kinase kinase activity"/>
    <property type="evidence" value="ECO:0007669"/>
    <property type="project" value="UniProtKB-EC"/>
</dbReference>
<protein>
    <recommendedName>
        <fullName evidence="7">mitogen-activated protein kinase kinase</fullName>
        <ecNumber evidence="7">2.7.12.2</ecNumber>
    </recommendedName>
</protein>
<comment type="catalytic activity">
    <reaction evidence="10">
        <text>L-tyrosyl-[protein] + ATP = O-phospho-L-tyrosyl-[protein] + ADP + H(+)</text>
        <dbReference type="Rhea" id="RHEA:10596"/>
        <dbReference type="Rhea" id="RHEA-COMP:10136"/>
        <dbReference type="Rhea" id="RHEA-COMP:20101"/>
        <dbReference type="ChEBI" id="CHEBI:15378"/>
        <dbReference type="ChEBI" id="CHEBI:30616"/>
        <dbReference type="ChEBI" id="CHEBI:46858"/>
        <dbReference type="ChEBI" id="CHEBI:61978"/>
        <dbReference type="ChEBI" id="CHEBI:456216"/>
        <dbReference type="EC" id="2.7.12.2"/>
    </reaction>
</comment>
<dbReference type="SUPFAM" id="SSF56112">
    <property type="entry name" value="Protein kinase-like (PK-like)"/>
    <property type="match status" value="1"/>
</dbReference>
<reference evidence="15" key="1">
    <citation type="submission" date="2020-06" db="EMBL/GenBank/DDBJ databases">
        <authorList>
            <person name="Ji K."/>
            <person name="Li J."/>
        </authorList>
    </citation>
    <scope>NUCLEOTIDE SEQUENCE</scope>
    <source>
        <strain evidence="15">JKM2019</strain>
        <tissue evidence="15">Whole body</tissue>
    </source>
</reference>
<evidence type="ECO:0000256" key="7">
    <source>
        <dbReference type="ARBA" id="ARBA00038999"/>
    </source>
</evidence>
<evidence type="ECO:0000256" key="12">
    <source>
        <dbReference type="RuleBase" id="RU000304"/>
    </source>
</evidence>
<dbReference type="GO" id="GO:0043068">
    <property type="term" value="P:positive regulation of programmed cell death"/>
    <property type="evidence" value="ECO:0007669"/>
    <property type="project" value="UniProtKB-ARBA"/>
</dbReference>
<keyword evidence="3 11" id="KW-0547">Nucleotide-binding</keyword>
<reference evidence="15" key="2">
    <citation type="journal article" date="2021" name="World Allergy Organ. J.">
        <title>Chromosome-level assembly of Dermatophagoides farinae genome and transcriptome reveals two novel allergens Der f 37 and Der f 39.</title>
        <authorList>
            <person name="Chen J."/>
            <person name="Cai Z."/>
            <person name="Fan D."/>
            <person name="Hu J."/>
            <person name="Hou Y."/>
            <person name="He Y."/>
            <person name="Zhang Z."/>
            <person name="Zhao Z."/>
            <person name="Gao P."/>
            <person name="Hu W."/>
            <person name="Sun J."/>
            <person name="Li J."/>
            <person name="Ji K."/>
        </authorList>
    </citation>
    <scope>NUCLEOTIDE SEQUENCE</scope>
    <source>
        <strain evidence="15">JKM2019</strain>
    </source>
</reference>
<evidence type="ECO:0000256" key="9">
    <source>
        <dbReference type="ARBA" id="ARBA00049299"/>
    </source>
</evidence>
<evidence type="ECO:0000256" key="2">
    <source>
        <dbReference type="ARBA" id="ARBA00022679"/>
    </source>
</evidence>
<organism evidence="15">
    <name type="scientific">Dermatophagoides farinae</name>
    <name type="common">American house dust mite</name>
    <dbReference type="NCBI Taxonomy" id="6954"/>
    <lineage>
        <taxon>Eukaryota</taxon>
        <taxon>Metazoa</taxon>
        <taxon>Ecdysozoa</taxon>
        <taxon>Arthropoda</taxon>
        <taxon>Chelicerata</taxon>
        <taxon>Arachnida</taxon>
        <taxon>Acari</taxon>
        <taxon>Acariformes</taxon>
        <taxon>Sarcoptiformes</taxon>
        <taxon>Astigmata</taxon>
        <taxon>Psoroptidia</taxon>
        <taxon>Analgoidea</taxon>
        <taxon>Pyroglyphidae</taxon>
        <taxon>Dermatophagoidinae</taxon>
        <taxon>Dermatophagoides</taxon>
    </lineage>
</organism>
<evidence type="ECO:0000259" key="14">
    <source>
        <dbReference type="PROSITE" id="PS50011"/>
    </source>
</evidence>
<feature type="compositionally biased region" description="Pro residues" evidence="13">
    <location>
        <begin position="17"/>
        <end position="28"/>
    </location>
</feature>
<dbReference type="GO" id="GO:0004674">
    <property type="term" value="F:protein serine/threonine kinase activity"/>
    <property type="evidence" value="ECO:0007669"/>
    <property type="project" value="UniProtKB-KW"/>
</dbReference>
<accession>A0A9D4NYV9</accession>
<dbReference type="PANTHER" id="PTHR48013">
    <property type="entry name" value="DUAL SPECIFICITY MITOGEN-ACTIVATED PROTEIN KINASE KINASE 5-RELATED"/>
    <property type="match status" value="1"/>
</dbReference>
<dbReference type="EC" id="2.7.12.2" evidence="7"/>
<comment type="similarity">
    <text evidence="6">Belongs to the protein kinase superfamily. STE Ser/Thr protein kinase family. MAP kinase kinase subfamily.</text>
</comment>
<feature type="domain" description="Protein kinase" evidence="14">
    <location>
        <begin position="51"/>
        <end position="321"/>
    </location>
</feature>
<dbReference type="PROSITE" id="PS50011">
    <property type="entry name" value="PROTEIN_KINASE_DOM"/>
    <property type="match status" value="1"/>
</dbReference>
<evidence type="ECO:0000256" key="8">
    <source>
        <dbReference type="ARBA" id="ARBA00049014"/>
    </source>
</evidence>
<dbReference type="InterPro" id="IPR000719">
    <property type="entry name" value="Prot_kinase_dom"/>
</dbReference>
<evidence type="ECO:0000256" key="1">
    <source>
        <dbReference type="ARBA" id="ARBA00022527"/>
    </source>
</evidence>
<keyword evidence="4 15" id="KW-0418">Kinase</keyword>
<comment type="caution">
    <text evidence="15">The sequence shown here is derived from an EMBL/GenBank/DDBJ whole genome shotgun (WGS) entry which is preliminary data.</text>
</comment>
<dbReference type="PROSITE" id="PS00108">
    <property type="entry name" value="PROTEIN_KINASE_ST"/>
    <property type="match status" value="1"/>
</dbReference>
<evidence type="ECO:0000256" key="4">
    <source>
        <dbReference type="ARBA" id="ARBA00022777"/>
    </source>
</evidence>
<dbReference type="Gene3D" id="1.10.510.10">
    <property type="entry name" value="Transferase(Phosphotransferase) domain 1"/>
    <property type="match status" value="1"/>
</dbReference>
<keyword evidence="2" id="KW-0808">Transferase</keyword>
<dbReference type="Pfam" id="PF00069">
    <property type="entry name" value="Pkinase"/>
    <property type="match status" value="1"/>
</dbReference>
<feature type="region of interest" description="Disordered" evidence="13">
    <location>
        <begin position="1"/>
        <end position="31"/>
    </location>
</feature>
<dbReference type="PROSITE" id="PS00107">
    <property type="entry name" value="PROTEIN_KINASE_ATP"/>
    <property type="match status" value="1"/>
</dbReference>
<dbReference type="Proteomes" id="UP000828236">
    <property type="component" value="Unassembled WGS sequence"/>
</dbReference>
<dbReference type="InterPro" id="IPR017441">
    <property type="entry name" value="Protein_kinase_ATP_BS"/>
</dbReference>
<dbReference type="GO" id="GO:0051403">
    <property type="term" value="P:stress-activated MAPK cascade"/>
    <property type="evidence" value="ECO:0007669"/>
    <property type="project" value="TreeGrafter"/>
</dbReference>
<dbReference type="InterPro" id="IPR008271">
    <property type="entry name" value="Ser/Thr_kinase_AS"/>
</dbReference>
<dbReference type="FunFam" id="3.30.200.20:FF:000040">
    <property type="entry name" value="Dual specificity mitogen-activated protein kinase kinase"/>
    <property type="match status" value="1"/>
</dbReference>
<dbReference type="FunFam" id="1.10.510.10:FF:000432">
    <property type="entry name" value="mitogen-activated protein kinase kinase 3"/>
    <property type="match status" value="1"/>
</dbReference>
<dbReference type="Gene3D" id="3.30.200.20">
    <property type="entry name" value="Phosphorylase Kinase, domain 1"/>
    <property type="match status" value="1"/>
</dbReference>
<feature type="binding site" evidence="11">
    <location>
        <position position="80"/>
    </location>
    <ligand>
        <name>ATP</name>
        <dbReference type="ChEBI" id="CHEBI:30616"/>
    </ligand>
</feature>
<keyword evidence="5 11" id="KW-0067">ATP-binding</keyword>
<comment type="catalytic activity">
    <reaction evidence="8">
        <text>L-seryl-[protein] + ATP = O-phospho-L-seryl-[protein] + ADP + H(+)</text>
        <dbReference type="Rhea" id="RHEA:17989"/>
        <dbReference type="Rhea" id="RHEA-COMP:9863"/>
        <dbReference type="Rhea" id="RHEA-COMP:11604"/>
        <dbReference type="ChEBI" id="CHEBI:15378"/>
        <dbReference type="ChEBI" id="CHEBI:29999"/>
        <dbReference type="ChEBI" id="CHEBI:30616"/>
        <dbReference type="ChEBI" id="CHEBI:83421"/>
        <dbReference type="ChEBI" id="CHEBI:456216"/>
        <dbReference type="EC" id="2.7.12.2"/>
    </reaction>
</comment>
<dbReference type="SMART" id="SM00220">
    <property type="entry name" value="S_TKc"/>
    <property type="match status" value="1"/>
</dbReference>
<dbReference type="InterPro" id="IPR011009">
    <property type="entry name" value="Kinase-like_dom_sf"/>
</dbReference>
<evidence type="ECO:0000256" key="11">
    <source>
        <dbReference type="PROSITE-ProRule" id="PRU10141"/>
    </source>
</evidence>
<keyword evidence="1 12" id="KW-0723">Serine/threonine-protein kinase</keyword>
<dbReference type="OrthoDB" id="10252354at2759"/>
<evidence type="ECO:0000313" key="15">
    <source>
        <dbReference type="EMBL" id="KAH7640025.1"/>
    </source>
</evidence>
<gene>
    <name evidence="15" type="ORF">HUG17_4058</name>
</gene>
<dbReference type="GO" id="GO:0010508">
    <property type="term" value="P:positive regulation of autophagy"/>
    <property type="evidence" value="ECO:0007669"/>
    <property type="project" value="UniProtKB-ARBA"/>
</dbReference>
<evidence type="ECO:0000256" key="3">
    <source>
        <dbReference type="ARBA" id="ARBA00022741"/>
    </source>
</evidence>
<name>A0A9D4NYV9_DERFA</name>
<evidence type="ECO:0000256" key="10">
    <source>
        <dbReference type="ARBA" id="ARBA00051693"/>
    </source>
</evidence>
<dbReference type="GO" id="GO:0005524">
    <property type="term" value="F:ATP binding"/>
    <property type="evidence" value="ECO:0007669"/>
    <property type="project" value="UniProtKB-UniRule"/>
</dbReference>
<evidence type="ECO:0000256" key="5">
    <source>
        <dbReference type="ARBA" id="ARBA00022840"/>
    </source>
</evidence>
<evidence type="ECO:0000256" key="13">
    <source>
        <dbReference type="SAM" id="MobiDB-lite"/>
    </source>
</evidence>
<proteinExistence type="inferred from homology"/>
<dbReference type="AlphaFoldDB" id="A0A9D4NYV9"/>
<dbReference type="EMBL" id="SDOV01000007">
    <property type="protein sequence ID" value="KAH7640025.1"/>
    <property type="molecule type" value="Genomic_DNA"/>
</dbReference>